<evidence type="ECO:0000259" key="7">
    <source>
        <dbReference type="PROSITE" id="PS50123"/>
    </source>
</evidence>
<evidence type="ECO:0000256" key="4">
    <source>
        <dbReference type="ARBA" id="ARBA00022679"/>
    </source>
</evidence>
<organism evidence="8 9">
    <name type="scientific">Sphingomonas edaphi</name>
    <dbReference type="NCBI Taxonomy" id="2315689"/>
    <lineage>
        <taxon>Bacteria</taxon>
        <taxon>Pseudomonadati</taxon>
        <taxon>Pseudomonadota</taxon>
        <taxon>Alphaproteobacteria</taxon>
        <taxon>Sphingomonadales</taxon>
        <taxon>Sphingomonadaceae</taxon>
        <taxon>Sphingomonas</taxon>
    </lineage>
</organism>
<keyword evidence="3 8" id="KW-0489">Methyltransferase</keyword>
<evidence type="ECO:0000256" key="3">
    <source>
        <dbReference type="ARBA" id="ARBA00022603"/>
    </source>
</evidence>
<gene>
    <name evidence="8" type="ORF">D3M59_01310</name>
</gene>
<dbReference type="InterPro" id="IPR029063">
    <property type="entry name" value="SAM-dependent_MTases_sf"/>
</dbReference>
<dbReference type="EC" id="2.1.1.80" evidence="2"/>
<dbReference type="CDD" id="cd02440">
    <property type="entry name" value="AdoMet_MTases"/>
    <property type="match status" value="1"/>
</dbReference>
<dbReference type="Proteomes" id="UP000285023">
    <property type="component" value="Unassembled WGS sequence"/>
</dbReference>
<dbReference type="GO" id="GO:0008983">
    <property type="term" value="F:protein-glutamate O-methyltransferase activity"/>
    <property type="evidence" value="ECO:0007669"/>
    <property type="project" value="UniProtKB-EC"/>
</dbReference>
<dbReference type="Pfam" id="PF01739">
    <property type="entry name" value="CheR"/>
    <property type="match status" value="1"/>
</dbReference>
<dbReference type="PRINTS" id="PR00996">
    <property type="entry name" value="CHERMTFRASE"/>
</dbReference>
<dbReference type="SUPFAM" id="SSF47757">
    <property type="entry name" value="Chemotaxis receptor methyltransferase CheR, N-terminal domain"/>
    <property type="match status" value="1"/>
</dbReference>
<dbReference type="InterPro" id="IPR036804">
    <property type="entry name" value="CheR_N_sf"/>
</dbReference>
<dbReference type="SUPFAM" id="SSF53335">
    <property type="entry name" value="S-adenosyl-L-methionine-dependent methyltransferases"/>
    <property type="match status" value="1"/>
</dbReference>
<keyword evidence="5" id="KW-0949">S-adenosyl-L-methionine</keyword>
<dbReference type="OrthoDB" id="9816309at2"/>
<evidence type="ECO:0000256" key="5">
    <source>
        <dbReference type="ARBA" id="ARBA00022691"/>
    </source>
</evidence>
<proteinExistence type="predicted"/>
<dbReference type="PROSITE" id="PS50123">
    <property type="entry name" value="CHER"/>
    <property type="match status" value="1"/>
</dbReference>
<dbReference type="SMART" id="SM00138">
    <property type="entry name" value="MeTrc"/>
    <property type="match status" value="1"/>
</dbReference>
<dbReference type="InterPro" id="IPR050903">
    <property type="entry name" value="Bact_Chemotaxis_MeTrfase"/>
</dbReference>
<feature type="domain" description="CheR-type methyltransferase" evidence="7">
    <location>
        <begin position="17"/>
        <end position="296"/>
    </location>
</feature>
<dbReference type="PANTHER" id="PTHR24422:SF21">
    <property type="entry name" value="CHEMOTAXIS PROTEIN METHYLTRANSFERASE 1"/>
    <property type="match status" value="1"/>
</dbReference>
<reference evidence="8 9" key="1">
    <citation type="submission" date="2018-09" db="EMBL/GenBank/DDBJ databases">
        <title>Sphingomonas sp. DAC4.</title>
        <authorList>
            <person name="Seo T."/>
        </authorList>
    </citation>
    <scope>NUCLEOTIDE SEQUENCE [LARGE SCALE GENOMIC DNA]</scope>
    <source>
        <strain evidence="8 9">DAC4</strain>
    </source>
</reference>
<dbReference type="GO" id="GO:0032259">
    <property type="term" value="P:methylation"/>
    <property type="evidence" value="ECO:0007669"/>
    <property type="project" value="UniProtKB-KW"/>
</dbReference>
<dbReference type="InterPro" id="IPR022642">
    <property type="entry name" value="CheR_C"/>
</dbReference>
<evidence type="ECO:0000313" key="8">
    <source>
        <dbReference type="EMBL" id="RIX31678.1"/>
    </source>
</evidence>
<dbReference type="InterPro" id="IPR000780">
    <property type="entry name" value="CheR_MeTrfase"/>
</dbReference>
<dbReference type="PANTHER" id="PTHR24422">
    <property type="entry name" value="CHEMOTAXIS PROTEIN METHYLTRANSFERASE"/>
    <property type="match status" value="1"/>
</dbReference>
<comment type="catalytic activity">
    <reaction evidence="1">
        <text>L-glutamyl-[protein] + S-adenosyl-L-methionine = [protein]-L-glutamate 5-O-methyl ester + S-adenosyl-L-homocysteine</text>
        <dbReference type="Rhea" id="RHEA:24452"/>
        <dbReference type="Rhea" id="RHEA-COMP:10208"/>
        <dbReference type="Rhea" id="RHEA-COMP:10311"/>
        <dbReference type="ChEBI" id="CHEBI:29973"/>
        <dbReference type="ChEBI" id="CHEBI:57856"/>
        <dbReference type="ChEBI" id="CHEBI:59789"/>
        <dbReference type="ChEBI" id="CHEBI:82795"/>
        <dbReference type="EC" id="2.1.1.80"/>
    </reaction>
</comment>
<comment type="caution">
    <text evidence="8">The sequence shown here is derived from an EMBL/GenBank/DDBJ whole genome shotgun (WGS) entry which is preliminary data.</text>
</comment>
<keyword evidence="4 8" id="KW-0808">Transferase</keyword>
<evidence type="ECO:0000256" key="6">
    <source>
        <dbReference type="SAM" id="MobiDB-lite"/>
    </source>
</evidence>
<dbReference type="EMBL" id="QXTF01000001">
    <property type="protein sequence ID" value="RIX31678.1"/>
    <property type="molecule type" value="Genomic_DNA"/>
</dbReference>
<evidence type="ECO:0000256" key="2">
    <source>
        <dbReference type="ARBA" id="ARBA00012534"/>
    </source>
</evidence>
<feature type="region of interest" description="Disordered" evidence="6">
    <location>
        <begin position="1"/>
        <end position="21"/>
    </location>
</feature>
<accession>A0A418Q148</accession>
<dbReference type="Gene3D" id="3.40.50.150">
    <property type="entry name" value="Vaccinia Virus protein VP39"/>
    <property type="match status" value="1"/>
</dbReference>
<evidence type="ECO:0000256" key="1">
    <source>
        <dbReference type="ARBA" id="ARBA00001541"/>
    </source>
</evidence>
<dbReference type="Gene3D" id="1.10.155.10">
    <property type="entry name" value="Chemotaxis receptor methyltransferase CheR, N-terminal domain"/>
    <property type="match status" value="1"/>
</dbReference>
<dbReference type="AlphaFoldDB" id="A0A418Q148"/>
<name>A0A418Q148_9SPHN</name>
<sequence>MRRTAARQACPTRKRSCSGGRVQVSDSSSRILAGLLEARTGQQLTMSRRWRIETALSTLLRERGIPSLDELITILVMGREPSLATQVVEALLNNETYFFRDRTPFDLLAKSALPKLIQHRQSTKRLRIWSAGCSTGQEAYSLAMMFAEDPLRWSGWTIDILGSDVSESAVRRARDGSYSQFEVQRGLGIAQMIKWFEEHEGGWRAVEALRRNVRFQVHNLLEPAPHPGEFDIVLCRNVLLYLNGDRRTQVFDRIAGALPADGYLMLGAGETVIGQTRRFEADSETRGLYRLAARADVGQVALGA</sequence>
<protein>
    <recommendedName>
        <fullName evidence="2">protein-glutamate O-methyltransferase</fullName>
        <ecNumber evidence="2">2.1.1.80</ecNumber>
    </recommendedName>
</protein>
<keyword evidence="9" id="KW-1185">Reference proteome</keyword>
<evidence type="ECO:0000313" key="9">
    <source>
        <dbReference type="Proteomes" id="UP000285023"/>
    </source>
</evidence>